<keyword evidence="2" id="KW-1185">Reference proteome</keyword>
<name>A0A6N0NXH5_9CREN</name>
<dbReference type="KEGG" id="mten:GWK48_06610"/>
<dbReference type="InterPro" id="IPR021890">
    <property type="entry name" value="DUF3501"/>
</dbReference>
<dbReference type="AlphaFoldDB" id="A0A6N0NXH5"/>
<evidence type="ECO:0000313" key="2">
    <source>
        <dbReference type="Proteomes" id="UP000509301"/>
    </source>
</evidence>
<dbReference type="OrthoDB" id="42145at2157"/>
<accession>A0A6N0NXH5</accession>
<dbReference type="Proteomes" id="UP000509301">
    <property type="component" value="Chromosome"/>
</dbReference>
<dbReference type="Pfam" id="PF12007">
    <property type="entry name" value="DUF3501"/>
    <property type="match status" value="1"/>
</dbReference>
<reference evidence="1 2" key="1">
    <citation type="submission" date="2020-02" db="EMBL/GenBank/DDBJ databases">
        <title>Comparative genome analysis reveals the metabolism and evolution of the thermophilic archaeal genus Metallosphaera.</title>
        <authorList>
            <person name="Jiang C."/>
        </authorList>
    </citation>
    <scope>NUCLEOTIDE SEQUENCE [LARGE SCALE GENOMIC DNA]</scope>
    <source>
        <strain evidence="1 2">Ric-A</strain>
    </source>
</reference>
<evidence type="ECO:0000313" key="1">
    <source>
        <dbReference type="EMBL" id="QKR00088.1"/>
    </source>
</evidence>
<sequence length="187" mass="22203">MIQVSEVLPWKEYEKIRAERIRWSAQLKKDRRIELGERMSILFENHDTVLQQVQEMVYLDKLSKPEEIKREIEIYKSLLPCNGKIKASLYIYAQDENDLRVVFKTLPKIYDSIFLKVGNKLVKGEPEAGREQGNEFSTVQFLTFDLENAKDTNMEIYVIHENYRFNTKINETLSKKLLDEAYQECKE</sequence>
<proteinExistence type="predicted"/>
<gene>
    <name evidence="1" type="ORF">GWK48_06610</name>
</gene>
<dbReference type="EMBL" id="CP049074">
    <property type="protein sequence ID" value="QKR00088.1"/>
    <property type="molecule type" value="Genomic_DNA"/>
</dbReference>
<organism evidence="1 2">
    <name type="scientific">Metallosphaera tengchongensis</name>
    <dbReference type="NCBI Taxonomy" id="1532350"/>
    <lineage>
        <taxon>Archaea</taxon>
        <taxon>Thermoproteota</taxon>
        <taxon>Thermoprotei</taxon>
        <taxon>Sulfolobales</taxon>
        <taxon>Sulfolobaceae</taxon>
        <taxon>Metallosphaera</taxon>
    </lineage>
</organism>
<dbReference type="RefSeq" id="WP_174630733.1">
    <property type="nucleotide sequence ID" value="NZ_CP049074.1"/>
</dbReference>
<protein>
    <submittedName>
        <fullName evidence="1">DUF3501 family protein</fullName>
    </submittedName>
</protein>
<dbReference type="GeneID" id="55641606"/>